<reference evidence="2 3" key="1">
    <citation type="submission" date="2017-05" db="EMBL/GenBank/DDBJ databases">
        <authorList>
            <person name="Song R."/>
            <person name="Chenine A.L."/>
            <person name="Ruprecht R.M."/>
        </authorList>
    </citation>
    <scope>NUCLEOTIDE SEQUENCE [LARGE SCALE GENOMIC DNA]</scope>
    <source>
        <strain evidence="2 3">CECT 7927</strain>
    </source>
</reference>
<dbReference type="Pfam" id="PF07087">
    <property type="entry name" value="DUF1353"/>
    <property type="match status" value="1"/>
</dbReference>
<dbReference type="Proteomes" id="UP000196125">
    <property type="component" value="Unassembled WGS sequence"/>
</dbReference>
<dbReference type="OrthoDB" id="88276at2"/>
<evidence type="ECO:0000313" key="2">
    <source>
        <dbReference type="EMBL" id="SMS02137.1"/>
    </source>
</evidence>
<keyword evidence="4" id="KW-1185">Reference proteome</keyword>
<accession>A0A1Y6IWV9</accession>
<evidence type="ECO:0000313" key="4">
    <source>
        <dbReference type="Proteomes" id="UP001283366"/>
    </source>
</evidence>
<dbReference type="EMBL" id="FXXI01000008">
    <property type="protein sequence ID" value="SMS02137.1"/>
    <property type="molecule type" value="Genomic_DNA"/>
</dbReference>
<reference evidence="1 4" key="2">
    <citation type="submission" date="2023-11" db="EMBL/GenBank/DDBJ databases">
        <title>Plant-associative lifestyle of Vibrio porteresiae and its evolutionary dynamics.</title>
        <authorList>
            <person name="Rameshkumar N."/>
            <person name="Kirti K."/>
        </authorList>
    </citation>
    <scope>NUCLEOTIDE SEQUENCE [LARGE SCALE GENOMIC DNA]</scope>
    <source>
        <strain evidence="1 4">MSSRF38</strain>
    </source>
</reference>
<dbReference type="InterPro" id="IPR010767">
    <property type="entry name" value="Phage_CGC-2007_Cje0229"/>
</dbReference>
<evidence type="ECO:0000313" key="1">
    <source>
        <dbReference type="EMBL" id="MDW6005423.1"/>
    </source>
</evidence>
<gene>
    <name evidence="1" type="ORF">SBX37_21365</name>
    <name evidence="2" type="ORF">VIM7927_03455</name>
</gene>
<dbReference type="EMBL" id="JAWRCO010000002">
    <property type="protein sequence ID" value="MDW6005423.1"/>
    <property type="molecule type" value="Genomic_DNA"/>
</dbReference>
<organism evidence="2 3">
    <name type="scientific">Vibrio mangrovi</name>
    <dbReference type="NCBI Taxonomy" id="474394"/>
    <lineage>
        <taxon>Bacteria</taxon>
        <taxon>Pseudomonadati</taxon>
        <taxon>Pseudomonadota</taxon>
        <taxon>Gammaproteobacteria</taxon>
        <taxon>Vibrionales</taxon>
        <taxon>Vibrionaceae</taxon>
        <taxon>Vibrio</taxon>
    </lineage>
</organism>
<proteinExistence type="predicted"/>
<dbReference type="AlphaFoldDB" id="A0A1Y6IWV9"/>
<evidence type="ECO:0000313" key="3">
    <source>
        <dbReference type="Proteomes" id="UP000196125"/>
    </source>
</evidence>
<protein>
    <submittedName>
        <fullName evidence="1">DUF1353 domain-containing protein</fullName>
    </submittedName>
</protein>
<name>A0A1Y6IWV9_9VIBR</name>
<dbReference type="RefSeq" id="WP_087482159.1">
    <property type="nucleotide sequence ID" value="NZ_AP024884.1"/>
</dbReference>
<sequence>MSNLTLFPIVEPHASKLDEAYEVAEDFGVVHQEQAIWVPKFFQYDGASIPSAAYGIIGTPFNPRFMKAAVVHDWLYYTHMLSRSDADQLFYELLRESGVRKIKAVLMREAVEGFGHFYWDNDEDDTEYLSELAGMIQNDGREPSKYGL</sequence>
<dbReference type="Proteomes" id="UP001283366">
    <property type="component" value="Unassembled WGS sequence"/>
</dbReference>